<protein>
    <submittedName>
        <fullName evidence="2">Uncharacterized protein</fullName>
    </submittedName>
</protein>
<dbReference type="AlphaFoldDB" id="A0A835U437"/>
<proteinExistence type="predicted"/>
<feature type="non-terminal residue" evidence="2">
    <location>
        <position position="72"/>
    </location>
</feature>
<accession>A0A835U437</accession>
<feature type="region of interest" description="Disordered" evidence="1">
    <location>
        <begin position="1"/>
        <end position="27"/>
    </location>
</feature>
<evidence type="ECO:0000256" key="1">
    <source>
        <dbReference type="SAM" id="MobiDB-lite"/>
    </source>
</evidence>
<feature type="region of interest" description="Disordered" evidence="1">
    <location>
        <begin position="49"/>
        <end position="72"/>
    </location>
</feature>
<feature type="compositionally biased region" description="Polar residues" evidence="1">
    <location>
        <begin position="14"/>
        <end position="23"/>
    </location>
</feature>
<comment type="caution">
    <text evidence="2">The sequence shown here is derived from an EMBL/GenBank/DDBJ whole genome shotgun (WGS) entry which is preliminary data.</text>
</comment>
<dbReference type="Proteomes" id="UP000636800">
    <property type="component" value="Unassembled WGS sequence"/>
</dbReference>
<dbReference type="EMBL" id="JADCNL010000380">
    <property type="protein sequence ID" value="KAG0448058.1"/>
    <property type="molecule type" value="Genomic_DNA"/>
</dbReference>
<name>A0A835U437_VANPL</name>
<keyword evidence="3" id="KW-1185">Reference proteome</keyword>
<reference evidence="2 3" key="1">
    <citation type="journal article" date="2020" name="Nat. Food">
        <title>A phased Vanilla planifolia genome enables genetic improvement of flavour and production.</title>
        <authorList>
            <person name="Hasing T."/>
            <person name="Tang H."/>
            <person name="Brym M."/>
            <person name="Khazi F."/>
            <person name="Huang T."/>
            <person name="Chambers A.H."/>
        </authorList>
    </citation>
    <scope>NUCLEOTIDE SEQUENCE [LARGE SCALE GENOMIC DNA]</scope>
    <source>
        <tissue evidence="2">Leaf</tissue>
    </source>
</reference>
<gene>
    <name evidence="2" type="ORF">HPP92_028033</name>
</gene>
<evidence type="ECO:0000313" key="3">
    <source>
        <dbReference type="Proteomes" id="UP000636800"/>
    </source>
</evidence>
<sequence length="72" mass="8380">MLSRIARKAERQNWKLQPSSHNINACPRSGKVVNERRFQQKWRSSESTLPYIGENSARNVADMPKGNRRREG</sequence>
<evidence type="ECO:0000313" key="2">
    <source>
        <dbReference type="EMBL" id="KAG0448058.1"/>
    </source>
</evidence>
<organism evidence="2 3">
    <name type="scientific">Vanilla planifolia</name>
    <name type="common">Vanilla</name>
    <dbReference type="NCBI Taxonomy" id="51239"/>
    <lineage>
        <taxon>Eukaryota</taxon>
        <taxon>Viridiplantae</taxon>
        <taxon>Streptophyta</taxon>
        <taxon>Embryophyta</taxon>
        <taxon>Tracheophyta</taxon>
        <taxon>Spermatophyta</taxon>
        <taxon>Magnoliopsida</taxon>
        <taxon>Liliopsida</taxon>
        <taxon>Asparagales</taxon>
        <taxon>Orchidaceae</taxon>
        <taxon>Vanilloideae</taxon>
        <taxon>Vanilleae</taxon>
        <taxon>Vanilla</taxon>
    </lineage>
</organism>